<reference evidence="4" key="3">
    <citation type="journal article" date="2022" name="bioRxiv">
        <title>A global pangenome for the wheat fungal pathogen Pyrenophora tritici-repentis and prediction of effector protein structural homology.</title>
        <authorList>
            <person name="Moolhuijzen P."/>
            <person name="See P.T."/>
            <person name="Shi G."/>
            <person name="Powell H.R."/>
            <person name="Cockram J."/>
            <person name="Jorgensen L.N."/>
            <person name="Benslimane H."/>
            <person name="Strelkov S.E."/>
            <person name="Turner J."/>
            <person name="Liu Z."/>
            <person name="Moffat C.S."/>
        </authorList>
    </citation>
    <scope>NUCLEOTIDE SEQUENCE</scope>
    <source>
        <strain evidence="4">86-124</strain>
    </source>
</reference>
<feature type="compositionally biased region" description="Basic and acidic residues" evidence="1">
    <location>
        <begin position="435"/>
        <end position="444"/>
    </location>
</feature>
<dbReference type="EMBL" id="NQIK02000004">
    <property type="protein sequence ID" value="KAF7572153.1"/>
    <property type="molecule type" value="Genomic_DNA"/>
</dbReference>
<dbReference type="OrthoDB" id="3246050at2759"/>
<reference evidence="6" key="4">
    <citation type="journal article" date="2022" name="Microb. Genom.">
        <title>A global pangenome for the wheat fungal pathogen Pyrenophora tritici-repentis and prediction of effector protein structural homology.</title>
        <authorList>
            <person name="Moolhuijzen P.M."/>
            <person name="See P.T."/>
            <person name="Shi G."/>
            <person name="Powell H.R."/>
            <person name="Cockram J."/>
            <person name="Jorgensen L.N."/>
            <person name="Benslimane H."/>
            <person name="Strelkov S.E."/>
            <person name="Turner J."/>
            <person name="Liu Z."/>
            <person name="Moffat C.S."/>
        </authorList>
    </citation>
    <scope>NUCLEOTIDE SEQUENCE [LARGE SCALE GENOMIC DNA]</scope>
</reference>
<evidence type="ECO:0000259" key="2">
    <source>
        <dbReference type="Pfam" id="PF23155"/>
    </source>
</evidence>
<dbReference type="InterPro" id="IPR055481">
    <property type="entry name" value="DUF7053"/>
</dbReference>
<feature type="compositionally biased region" description="Low complexity" evidence="1">
    <location>
        <begin position="366"/>
        <end position="375"/>
    </location>
</feature>
<evidence type="ECO:0000313" key="6">
    <source>
        <dbReference type="Proteomes" id="UP000249757"/>
    </source>
</evidence>
<feature type="region of interest" description="Disordered" evidence="1">
    <location>
        <begin position="289"/>
        <end position="310"/>
    </location>
</feature>
<dbReference type="Pfam" id="PF23155">
    <property type="entry name" value="DUF7053"/>
    <property type="match status" value="1"/>
</dbReference>
<feature type="region of interest" description="Disordered" evidence="1">
    <location>
        <begin position="347"/>
        <end position="375"/>
    </location>
</feature>
<dbReference type="EMBL" id="NRDI02000004">
    <property type="protein sequence ID" value="KAI1516977.1"/>
    <property type="molecule type" value="Genomic_DNA"/>
</dbReference>
<feature type="compositionally biased region" description="Polar residues" evidence="1">
    <location>
        <begin position="217"/>
        <end position="228"/>
    </location>
</feature>
<evidence type="ECO:0000313" key="5">
    <source>
        <dbReference type="Proteomes" id="UP000245464"/>
    </source>
</evidence>
<evidence type="ECO:0000313" key="4">
    <source>
        <dbReference type="EMBL" id="KAI1516977.1"/>
    </source>
</evidence>
<dbReference type="PANTHER" id="PTHR38117:SF2">
    <property type="entry name" value="NACHT AND WD40 DOMAIN PROTEIN"/>
    <property type="match status" value="1"/>
</dbReference>
<evidence type="ECO:0000313" key="3">
    <source>
        <dbReference type="EMBL" id="KAF7572153.1"/>
    </source>
</evidence>
<evidence type="ECO:0000256" key="1">
    <source>
        <dbReference type="SAM" id="MobiDB-lite"/>
    </source>
</evidence>
<reference evidence="3" key="1">
    <citation type="journal article" date="2018" name="BMC Genomics">
        <title>Comparative genomics of the wheat fungal pathogen Pyrenophora tritici-repentis reveals chromosomal variations and genome plasticity.</title>
        <authorList>
            <person name="Moolhuijzen P."/>
            <person name="See P.T."/>
            <person name="Hane J.K."/>
            <person name="Shi G."/>
            <person name="Liu Z."/>
            <person name="Oliver R.P."/>
            <person name="Moffat C.S."/>
        </authorList>
    </citation>
    <scope>NUCLEOTIDE SEQUENCE [LARGE SCALE GENOMIC DNA]</scope>
    <source>
        <strain evidence="3">M4</strain>
    </source>
</reference>
<feature type="region of interest" description="Disordered" evidence="1">
    <location>
        <begin position="207"/>
        <end position="256"/>
    </location>
</feature>
<comment type="caution">
    <text evidence="3">The sequence shown here is derived from an EMBL/GenBank/DDBJ whole genome shotgun (WGS) entry which is preliminary data.</text>
</comment>
<name>A0A2W1I1G0_9PLEO</name>
<reference evidence="4" key="2">
    <citation type="submission" date="2021-05" db="EMBL/GenBank/DDBJ databases">
        <authorList>
            <person name="Moolhuijzen P.M."/>
            <person name="Moffat C.S."/>
        </authorList>
    </citation>
    <scope>NUCLEOTIDE SEQUENCE</scope>
    <source>
        <strain evidence="4">86-124</strain>
    </source>
</reference>
<dbReference type="Proteomes" id="UP000245464">
    <property type="component" value="Chromosome 4"/>
</dbReference>
<sequence length="476" mass="52835">MPKTAVFTTITPLPAGITRKSVLDMYHDHLAMIDLNPLVVERFMCKPPAYAPTDEYWAKWYTIKDKVSYLPGGLATGSVSYHACFTDTADGLSTHVYAPLGLDIQGKWTVGGRLPGEPKPPVEPGLETPRHGLYIREDVKMTCSSLLLSFVKRTFKDSHGQLVDKLVERAHILESSFANERLQQLRGIDPGERMGHGDILIALPPDLELSAPAPSPRSMSHTRSQSDPVLSPGFSSSSTLNDNSQSNSPTTKRSNRHMSFVYVHEEKPLASSAPEQSSFLLPATTYDGGATSPLRERPISMMPATPSAKNSERVISLLPFSPHNTEAPQQNQQFFNTPRTPYSGRERPISFTFPFDPKQPFDRKSNSQPSQSEQQNLLDDIDDAIDEFMYTLPATAYNTLPATRYNSNSPILSNATYTPTAPTPAPEPVLSSAKYDPKHERKDSFMPYTPFVPVEEDERPPVPLKDDKYRKGSIRG</sequence>
<keyword evidence="6" id="KW-1185">Reference proteome</keyword>
<feature type="region of interest" description="Disordered" evidence="1">
    <location>
        <begin position="416"/>
        <end position="476"/>
    </location>
</feature>
<organism evidence="3 5">
    <name type="scientific">Pyrenophora tritici-repentis</name>
    <dbReference type="NCBI Taxonomy" id="45151"/>
    <lineage>
        <taxon>Eukaryota</taxon>
        <taxon>Fungi</taxon>
        <taxon>Dikarya</taxon>
        <taxon>Ascomycota</taxon>
        <taxon>Pezizomycotina</taxon>
        <taxon>Dothideomycetes</taxon>
        <taxon>Pleosporomycetidae</taxon>
        <taxon>Pleosporales</taxon>
        <taxon>Pleosporineae</taxon>
        <taxon>Pleosporaceae</taxon>
        <taxon>Pyrenophora</taxon>
    </lineage>
</organism>
<dbReference type="AlphaFoldDB" id="A0A2W1I1G0"/>
<dbReference type="PANTHER" id="PTHR38117">
    <property type="entry name" value="NACHT AND WD40 DOMAIN PROTEIN"/>
    <property type="match status" value="1"/>
</dbReference>
<feature type="domain" description="DUF7053" evidence="2">
    <location>
        <begin position="3"/>
        <end position="171"/>
    </location>
</feature>
<protein>
    <recommendedName>
        <fullName evidence="2">DUF7053 domain-containing protein</fullName>
    </recommendedName>
</protein>
<dbReference type="Proteomes" id="UP000249757">
    <property type="component" value="Unassembled WGS sequence"/>
</dbReference>
<gene>
    <name evidence="4" type="ORF">Ptr86124_003914</name>
    <name evidence="3" type="ORF">PtrM4_096530</name>
</gene>
<accession>A0A2W1I1G0</accession>
<proteinExistence type="predicted"/>
<feature type="compositionally biased region" description="Low complexity" evidence="1">
    <location>
        <begin position="235"/>
        <end position="248"/>
    </location>
</feature>